<protein>
    <submittedName>
        <fullName evidence="2">SAG family member</fullName>
    </submittedName>
</protein>
<keyword evidence="1" id="KW-0732">Signal</keyword>
<evidence type="ECO:0000313" key="2">
    <source>
        <dbReference type="EMBL" id="CDJ45629.1"/>
    </source>
</evidence>
<dbReference type="EMBL" id="HG710173">
    <property type="protein sequence ID" value="CDJ45629.1"/>
    <property type="molecule type" value="Genomic_DNA"/>
</dbReference>
<evidence type="ECO:0000313" key="3">
    <source>
        <dbReference type="Proteomes" id="UP000030750"/>
    </source>
</evidence>
<feature type="signal peptide" evidence="1">
    <location>
        <begin position="1"/>
        <end position="25"/>
    </location>
</feature>
<keyword evidence="3" id="KW-1185">Reference proteome</keyword>
<name>U6LAP6_9EIME</name>
<reference evidence="2" key="1">
    <citation type="submission" date="2013-10" db="EMBL/GenBank/DDBJ databases">
        <title>Genomic analysis of the causative agents of coccidiosis in chickens.</title>
        <authorList>
            <person name="Reid A.J."/>
            <person name="Blake D."/>
            <person name="Billington K."/>
            <person name="Browne H."/>
            <person name="Dunn M."/>
            <person name="Hung S."/>
            <person name="Kawahara F."/>
            <person name="Miranda-Saavedra D."/>
            <person name="Mourier T."/>
            <person name="Nagra H."/>
            <person name="Otto T.D."/>
            <person name="Rawlings N."/>
            <person name="Sanchez A."/>
            <person name="Sanders M."/>
            <person name="Subramaniam C."/>
            <person name="Tay Y."/>
            <person name="Dear P."/>
            <person name="Doerig C."/>
            <person name="Gruber A."/>
            <person name="Parkinson J."/>
            <person name="Shirley M."/>
            <person name="Wan K.L."/>
            <person name="Berriman M."/>
            <person name="Tomley F."/>
            <person name="Pain A."/>
        </authorList>
    </citation>
    <scope>NUCLEOTIDE SEQUENCE [LARGE SCALE GENOMIC DNA]</scope>
    <source>
        <strain evidence="2">Houghton</strain>
    </source>
</reference>
<evidence type="ECO:0000256" key="1">
    <source>
        <dbReference type="SAM" id="SignalP"/>
    </source>
</evidence>
<dbReference type="Pfam" id="PF11054">
    <property type="entry name" value="Surface_antigen"/>
    <property type="match status" value="1"/>
</dbReference>
<feature type="chain" id="PRO_5004672319" evidence="1">
    <location>
        <begin position="26"/>
        <end position="377"/>
    </location>
</feature>
<organism evidence="2 3">
    <name type="scientific">Eimeria brunetti</name>
    <dbReference type="NCBI Taxonomy" id="51314"/>
    <lineage>
        <taxon>Eukaryota</taxon>
        <taxon>Sar</taxon>
        <taxon>Alveolata</taxon>
        <taxon>Apicomplexa</taxon>
        <taxon>Conoidasida</taxon>
        <taxon>Coccidia</taxon>
        <taxon>Eucoccidiorida</taxon>
        <taxon>Eimeriorina</taxon>
        <taxon>Eimeriidae</taxon>
        <taxon>Eimeria</taxon>
    </lineage>
</organism>
<gene>
    <name evidence="2" type="ORF">EBH_0024460</name>
</gene>
<sequence>MASLYRAAAAVCLVALYGIQSEATGKIVTYQFKSENVDDACYLAANLARNGKLPVHISEVEHGDSIVSSLTEKVESKTIKKEGDTVSDPGCNELMEESKLVSTASAGGDNLASFGDRALAPAAALSHKDIFHYTFEYKEKPNYPELLQAALDADGYLAANLVRNGKLPVHVNEVAKDDNIVSTLTGTVNSTEHEETGEEAEVTIDDTCTALVKKGKLTDIFHYTFTYQEKPNYRELFQAALDAGLAIFKNPDYQNKWDAIWENDAGGSLAYLLGANSTTIGCVVAQCTATKSAASGKNLPETTKGKALLLCKLNPEAEKNQAPFDDAYFDGLIARTAKLADMTEEDLKAATNDGTTAAALPTILTASFVAMVAVASA</sequence>
<dbReference type="InterPro" id="IPR021288">
    <property type="entry name" value="Surface_antigen"/>
</dbReference>
<dbReference type="AlphaFoldDB" id="U6LAP6"/>
<dbReference type="VEuPathDB" id="ToxoDB:EBH_0024460"/>
<accession>U6LAP6</accession>
<proteinExistence type="predicted"/>
<dbReference type="OrthoDB" id="348012at2759"/>
<dbReference type="Proteomes" id="UP000030750">
    <property type="component" value="Unassembled WGS sequence"/>
</dbReference>
<reference evidence="2" key="2">
    <citation type="submission" date="2013-10" db="EMBL/GenBank/DDBJ databases">
        <authorList>
            <person name="Aslett M."/>
        </authorList>
    </citation>
    <scope>NUCLEOTIDE SEQUENCE [LARGE SCALE GENOMIC DNA]</scope>
    <source>
        <strain evidence="2">Houghton</strain>
    </source>
</reference>